<protein>
    <submittedName>
        <fullName evidence="1">Uncharacterized protein</fullName>
    </submittedName>
</protein>
<accession>A0A1M6PEQ4</accession>
<gene>
    <name evidence="1" type="ORF">SAMN05421803_11348</name>
</gene>
<proteinExistence type="predicted"/>
<keyword evidence="2" id="KW-1185">Reference proteome</keyword>
<sequence>MEGTGPECTPAARALLMGGGPARPYWPHVPGQGWVSDGGALLLRALLRSYHGRRSAFGHPADYESAVNGRGVPDDGTGDPGVLLRRGTAFARSVLAAAERDVPGRSVTARISVAPVLDSPQEHTGYVTFASSRYAGERLRWTLEGDGPVVLLRGPGV</sequence>
<dbReference type="RefSeq" id="WP_073380953.1">
    <property type="nucleotide sequence ID" value="NZ_FQZK01000013.1"/>
</dbReference>
<dbReference type="STRING" id="758803.SAMN05421803_11348"/>
<name>A0A1M6PEQ4_9ACTN</name>
<dbReference type="Proteomes" id="UP000184452">
    <property type="component" value="Unassembled WGS sequence"/>
</dbReference>
<evidence type="ECO:0000313" key="2">
    <source>
        <dbReference type="Proteomes" id="UP000184452"/>
    </source>
</evidence>
<dbReference type="AlphaFoldDB" id="A0A1M6PEQ4"/>
<evidence type="ECO:0000313" key="1">
    <source>
        <dbReference type="EMBL" id="SHK06372.1"/>
    </source>
</evidence>
<organism evidence="1 2">
    <name type="scientific">Nocardiopsis flavescens</name>
    <dbReference type="NCBI Taxonomy" id="758803"/>
    <lineage>
        <taxon>Bacteria</taxon>
        <taxon>Bacillati</taxon>
        <taxon>Actinomycetota</taxon>
        <taxon>Actinomycetes</taxon>
        <taxon>Streptosporangiales</taxon>
        <taxon>Nocardiopsidaceae</taxon>
        <taxon>Nocardiopsis</taxon>
    </lineage>
</organism>
<reference evidence="1 2" key="1">
    <citation type="submission" date="2016-11" db="EMBL/GenBank/DDBJ databases">
        <authorList>
            <person name="Jaros S."/>
            <person name="Januszkiewicz K."/>
            <person name="Wedrychowicz H."/>
        </authorList>
    </citation>
    <scope>NUCLEOTIDE SEQUENCE [LARGE SCALE GENOMIC DNA]</scope>
    <source>
        <strain evidence="1 2">CGMCC 4.5723</strain>
    </source>
</reference>
<dbReference type="EMBL" id="FQZK01000013">
    <property type="protein sequence ID" value="SHK06372.1"/>
    <property type="molecule type" value="Genomic_DNA"/>
</dbReference>